<evidence type="ECO:0000313" key="2">
    <source>
        <dbReference type="EMBL" id="RDU68298.1"/>
    </source>
</evidence>
<evidence type="ECO:0000256" key="1">
    <source>
        <dbReference type="SAM" id="Phobius"/>
    </source>
</evidence>
<dbReference type="AlphaFoldDB" id="A0A3D8ISP1"/>
<keyword evidence="1" id="KW-0472">Membrane</keyword>
<proteinExistence type="predicted"/>
<reference evidence="2 3" key="1">
    <citation type="submission" date="2018-04" db="EMBL/GenBank/DDBJ databases">
        <title>Novel Campyloabacter and Helicobacter Species and Strains.</title>
        <authorList>
            <person name="Mannion A.J."/>
            <person name="Shen Z."/>
            <person name="Fox J.G."/>
        </authorList>
    </citation>
    <scope>NUCLEOTIDE SEQUENCE [LARGE SCALE GENOMIC DNA]</scope>
    <source>
        <strain evidence="2 3">MIT 12-6600</strain>
    </source>
</reference>
<gene>
    <name evidence="2" type="ORF">CQA54_00315</name>
</gene>
<keyword evidence="1" id="KW-1133">Transmembrane helix</keyword>
<organism evidence="2 3">
    <name type="scientific">Helicobacter equorum</name>
    <dbReference type="NCBI Taxonomy" id="361872"/>
    <lineage>
        <taxon>Bacteria</taxon>
        <taxon>Pseudomonadati</taxon>
        <taxon>Campylobacterota</taxon>
        <taxon>Epsilonproteobacteria</taxon>
        <taxon>Campylobacterales</taxon>
        <taxon>Helicobacteraceae</taxon>
        <taxon>Helicobacter</taxon>
    </lineage>
</organism>
<protein>
    <submittedName>
        <fullName evidence="2">Uncharacterized protein</fullName>
    </submittedName>
</protein>
<feature type="transmembrane region" description="Helical" evidence="1">
    <location>
        <begin position="47"/>
        <end position="66"/>
    </location>
</feature>
<comment type="caution">
    <text evidence="2">The sequence shown here is derived from an EMBL/GenBank/DDBJ whole genome shotgun (WGS) entry which is preliminary data.</text>
</comment>
<name>A0A3D8ISP1_9HELI</name>
<feature type="transmembrane region" description="Helical" evidence="1">
    <location>
        <begin position="21"/>
        <end position="41"/>
    </location>
</feature>
<evidence type="ECO:0000313" key="3">
    <source>
        <dbReference type="Proteomes" id="UP000256514"/>
    </source>
</evidence>
<accession>A0A3D8ISP1</accession>
<sequence>MDWYFLVLLAWANAVSHKPKISFMFLVIACILESIAIWAISVRINTYGFTPSRIFVLLTGVFFCLCGDKLYDPKISPYCIHIHKKDFMRIVSVGFVVCFGLGGFATPSISIYSQLHHLQSLEHILNDPNTQRTKTKEEIIKLVSAYNSALLLLQEFGQCSDKHTLQSSDYLTQTPLLESQNRF</sequence>
<dbReference type="Proteomes" id="UP000256514">
    <property type="component" value="Unassembled WGS sequence"/>
</dbReference>
<keyword evidence="3" id="KW-1185">Reference proteome</keyword>
<feature type="transmembrane region" description="Helical" evidence="1">
    <location>
        <begin position="87"/>
        <end position="105"/>
    </location>
</feature>
<keyword evidence="1" id="KW-0812">Transmembrane</keyword>
<dbReference type="EMBL" id="NXLT01000001">
    <property type="protein sequence ID" value="RDU68298.1"/>
    <property type="molecule type" value="Genomic_DNA"/>
</dbReference>